<dbReference type="HOGENOM" id="CLU_3036738_0_0_7"/>
<feature type="non-terminal residue" evidence="2">
    <location>
        <position position="56"/>
    </location>
</feature>
<dbReference type="GO" id="GO:0009055">
    <property type="term" value="F:electron transfer activity"/>
    <property type="evidence" value="ECO:0007669"/>
    <property type="project" value="TreeGrafter"/>
</dbReference>
<protein>
    <recommendedName>
        <fullName evidence="1">GST N-terminal domain-containing protein</fullName>
    </recommendedName>
</protein>
<feature type="domain" description="GST N-terminal" evidence="1">
    <location>
        <begin position="2"/>
        <end position="56"/>
    </location>
</feature>
<dbReference type="Proteomes" id="UP000019140">
    <property type="component" value="Unassembled WGS sequence"/>
</dbReference>
<dbReference type="PROSITE" id="PS51354">
    <property type="entry name" value="GLUTAREDOXIN_2"/>
    <property type="match status" value="1"/>
</dbReference>
<organism evidence="2 3">
    <name type="scientific">Candidatus Entotheonella gemina</name>
    <dbReference type="NCBI Taxonomy" id="1429439"/>
    <lineage>
        <taxon>Bacteria</taxon>
        <taxon>Pseudomonadati</taxon>
        <taxon>Nitrospinota/Tectimicrobiota group</taxon>
        <taxon>Candidatus Tectimicrobiota</taxon>
        <taxon>Candidatus Entotheonellia</taxon>
        <taxon>Candidatus Entotheonellales</taxon>
        <taxon>Candidatus Entotheonellaceae</taxon>
        <taxon>Candidatus Entotheonella</taxon>
    </lineage>
</organism>
<dbReference type="CDD" id="cd02976">
    <property type="entry name" value="NrdH"/>
    <property type="match status" value="1"/>
</dbReference>
<dbReference type="PANTHER" id="PTHR34386:SF1">
    <property type="entry name" value="GLUTAREDOXIN-LIKE PROTEIN NRDH"/>
    <property type="match status" value="1"/>
</dbReference>
<name>W4M3Q8_9BACT</name>
<reference evidence="2 3" key="1">
    <citation type="journal article" date="2014" name="Nature">
        <title>An environmental bacterial taxon with a large and distinct metabolic repertoire.</title>
        <authorList>
            <person name="Wilson M.C."/>
            <person name="Mori T."/>
            <person name="Ruckert C."/>
            <person name="Uria A.R."/>
            <person name="Helf M.J."/>
            <person name="Takada K."/>
            <person name="Gernert C."/>
            <person name="Steffens U.A."/>
            <person name="Heycke N."/>
            <person name="Schmitt S."/>
            <person name="Rinke C."/>
            <person name="Helfrich E.J."/>
            <person name="Brachmann A.O."/>
            <person name="Gurgui C."/>
            <person name="Wakimoto T."/>
            <person name="Kracht M."/>
            <person name="Crusemann M."/>
            <person name="Hentschel U."/>
            <person name="Abe I."/>
            <person name="Matsunaga S."/>
            <person name="Kalinowski J."/>
            <person name="Takeyama H."/>
            <person name="Piel J."/>
        </authorList>
    </citation>
    <scope>NUCLEOTIDE SEQUENCE [LARGE SCALE GENOMIC DNA]</scope>
    <source>
        <strain evidence="3">TSY2</strain>
    </source>
</reference>
<dbReference type="GO" id="GO:0045454">
    <property type="term" value="P:cell redox homeostasis"/>
    <property type="evidence" value="ECO:0007669"/>
    <property type="project" value="TreeGrafter"/>
</dbReference>
<dbReference type="PROSITE" id="PS50404">
    <property type="entry name" value="GST_NTER"/>
    <property type="match status" value="1"/>
</dbReference>
<proteinExistence type="predicted"/>
<evidence type="ECO:0000313" key="3">
    <source>
        <dbReference type="Proteomes" id="UP000019140"/>
    </source>
</evidence>
<evidence type="ECO:0000313" key="2">
    <source>
        <dbReference type="EMBL" id="ETX04601.1"/>
    </source>
</evidence>
<dbReference type="Gene3D" id="3.40.30.10">
    <property type="entry name" value="Glutaredoxin"/>
    <property type="match status" value="1"/>
</dbReference>
<dbReference type="EMBL" id="AZHX01001181">
    <property type="protein sequence ID" value="ETX04601.1"/>
    <property type="molecule type" value="Genomic_DNA"/>
</dbReference>
<dbReference type="PANTHER" id="PTHR34386">
    <property type="entry name" value="GLUTAREDOXIN"/>
    <property type="match status" value="1"/>
</dbReference>
<gene>
    <name evidence="2" type="ORF">ETSY2_27885</name>
</gene>
<keyword evidence="3" id="KW-1185">Reference proteome</keyword>
<dbReference type="Pfam" id="PF00462">
    <property type="entry name" value="Glutaredoxin"/>
    <property type="match status" value="1"/>
</dbReference>
<accession>W4M3Q8</accession>
<sequence>MPNVTMYSTSWCGFCHRVRRFLADNEVMYTEIDIEENEEAALQVEQWNRGNRTVPT</sequence>
<dbReference type="InterPro" id="IPR036249">
    <property type="entry name" value="Thioredoxin-like_sf"/>
</dbReference>
<evidence type="ECO:0000259" key="1">
    <source>
        <dbReference type="PROSITE" id="PS50404"/>
    </source>
</evidence>
<dbReference type="SUPFAM" id="SSF52833">
    <property type="entry name" value="Thioredoxin-like"/>
    <property type="match status" value="1"/>
</dbReference>
<comment type="caution">
    <text evidence="2">The sequence shown here is derived from an EMBL/GenBank/DDBJ whole genome shotgun (WGS) entry which is preliminary data.</text>
</comment>
<dbReference type="InterPro" id="IPR004045">
    <property type="entry name" value="Glutathione_S-Trfase_N"/>
</dbReference>
<dbReference type="InterPro" id="IPR002109">
    <property type="entry name" value="Glutaredoxin"/>
</dbReference>
<dbReference type="InterPro" id="IPR051548">
    <property type="entry name" value="Grx-like_ET"/>
</dbReference>
<dbReference type="AlphaFoldDB" id="W4M3Q8"/>